<name>A0A0F9H9C4_9ZZZZ</name>
<proteinExistence type="predicted"/>
<keyword evidence="1" id="KW-0472">Membrane</keyword>
<keyword evidence="1" id="KW-0812">Transmembrane</keyword>
<feature type="transmembrane region" description="Helical" evidence="1">
    <location>
        <begin position="40"/>
        <end position="58"/>
    </location>
</feature>
<keyword evidence="1" id="KW-1133">Transmembrane helix</keyword>
<evidence type="ECO:0000256" key="1">
    <source>
        <dbReference type="SAM" id="Phobius"/>
    </source>
</evidence>
<sequence length="64" mass="7249">MVTKDVYRMLLAFVVWALVSGLQGKFWTIWTWFDGLAASVMAWIVAGVLAIGAINWVMENWGKE</sequence>
<reference evidence="2" key="1">
    <citation type="journal article" date="2015" name="Nature">
        <title>Complex archaea that bridge the gap between prokaryotes and eukaryotes.</title>
        <authorList>
            <person name="Spang A."/>
            <person name="Saw J.H."/>
            <person name="Jorgensen S.L."/>
            <person name="Zaremba-Niedzwiedzka K."/>
            <person name="Martijn J."/>
            <person name="Lind A.E."/>
            <person name="van Eijk R."/>
            <person name="Schleper C."/>
            <person name="Guy L."/>
            <person name="Ettema T.J."/>
        </authorList>
    </citation>
    <scope>NUCLEOTIDE SEQUENCE</scope>
</reference>
<protein>
    <submittedName>
        <fullName evidence="2">Uncharacterized protein</fullName>
    </submittedName>
</protein>
<organism evidence="2">
    <name type="scientific">marine sediment metagenome</name>
    <dbReference type="NCBI Taxonomy" id="412755"/>
    <lineage>
        <taxon>unclassified sequences</taxon>
        <taxon>metagenomes</taxon>
        <taxon>ecological metagenomes</taxon>
    </lineage>
</organism>
<comment type="caution">
    <text evidence="2">The sequence shown here is derived from an EMBL/GenBank/DDBJ whole genome shotgun (WGS) entry which is preliminary data.</text>
</comment>
<dbReference type="EMBL" id="LAZR01015709">
    <property type="protein sequence ID" value="KKM07724.1"/>
    <property type="molecule type" value="Genomic_DNA"/>
</dbReference>
<gene>
    <name evidence="2" type="ORF">LCGC14_1731060</name>
</gene>
<accession>A0A0F9H9C4</accession>
<dbReference type="AlphaFoldDB" id="A0A0F9H9C4"/>
<evidence type="ECO:0000313" key="2">
    <source>
        <dbReference type="EMBL" id="KKM07724.1"/>
    </source>
</evidence>